<evidence type="ECO:0000313" key="1">
    <source>
        <dbReference type="EMBL" id="BAR88041.1"/>
    </source>
</evidence>
<sequence length="176" mass="19496">MFSTDRRYEGTSYVAADHSTTPQNYAASGNGRVNILRRRISGGERIRTSIRDRTQRNPLSHPIYRAAQLARRCLGCNTGADDYHITLRMCNPRHTPFPVFAACTALPAVSDILSVTTRLCRFFATGTCSYDGTAASFPVPEGVFDATATSRTTANTGRRRTLQTQAVFNENTDRPR</sequence>
<reference evidence="1" key="1">
    <citation type="journal article" date="2015" name="Antimicrob. Agents Chemother.">
        <title>Transfer of CMY-2 Cephalosporinase from Escherichia coli to Virulent Klebsiella pneumoniae Causing a Recurrent Liver Abscess.</title>
        <authorList>
            <person name="Lin Y.T."/>
            <person name="Pan Y.J."/>
            <person name="Lin T.L."/>
            <person name="Fung C.P."/>
            <person name="Wang J.T."/>
        </authorList>
    </citation>
    <scope>NUCLEOTIDE SEQUENCE</scope>
    <source>
        <strain evidence="1">TVGHEC01</strain>
        <plasmid evidence="1">pCMY2</plasmid>
    </source>
</reference>
<accession>A0A0G4DBP1</accession>
<organism evidence="1">
    <name type="scientific">Escherichia coli</name>
    <dbReference type="NCBI Taxonomy" id="562"/>
    <lineage>
        <taxon>Bacteria</taxon>
        <taxon>Pseudomonadati</taxon>
        <taxon>Pseudomonadota</taxon>
        <taxon>Gammaproteobacteria</taxon>
        <taxon>Enterobacterales</taxon>
        <taxon>Enterobacteriaceae</taxon>
        <taxon>Escherichia</taxon>
    </lineage>
</organism>
<name>A0A0G4DBP1_ECOLX</name>
<dbReference type="AlphaFoldDB" id="A0A0G4DBP1"/>
<geneLocation type="plasmid" evidence="1">
    <name>pCMY2</name>
</geneLocation>
<keyword evidence="1" id="KW-0614">Plasmid</keyword>
<protein>
    <submittedName>
        <fullName evidence="1">Uncharacterized protein</fullName>
    </submittedName>
</protein>
<dbReference type="EMBL" id="LC019731">
    <property type="protein sequence ID" value="BAR88041.1"/>
    <property type="molecule type" value="Genomic_DNA"/>
</dbReference>
<proteinExistence type="predicted"/>